<gene>
    <name evidence="10" type="primary">TMPRSS3</name>
    <name evidence="10" type="ORF">AOXY_G32099</name>
</gene>
<feature type="transmembrane region" description="Helical" evidence="8">
    <location>
        <begin position="120"/>
        <end position="142"/>
    </location>
</feature>
<evidence type="ECO:0000256" key="6">
    <source>
        <dbReference type="RuleBase" id="RU363034"/>
    </source>
</evidence>
<sequence>MVEQDVVEAPPSGDTSSEHSPVEVEDSEPLPFTEGGTVTIAIQVVPPSLTEDPVLAPVPAEPPLEAPASFPIDLPTDPQTTSTTGQVGIPIEPTKTLPEGEGGVDPDAPSVPTATQGLQIFTINVLVLLVLLAVSLVICLIVKFVCFPARKKPPCWDLFPPCGESGNCSSSLSTAPCLTKQYLNDTNNSSKEYRNPVVLWGGNSLLRLYNPADQKYYSVCHQGFNQTLAWLSCQELGLNSHPVSQPVSLNSLGSQDLSDLASVQERGSSSALEGLLKPVTTCPNNEVVSLQCTDCGHRSVPTERIVGGNPSTLGRWPWQASLRWEGRHVCGGSVVSARWVMTAAHCFALYNLLTAGKWTLLVGSVSREGSPAGGQYNALEVYHHPSFTHLNNDYDIAMLRTTVDVRFSDTVRPVCLPSYGQTFPLNSNCWISGWGYTEEGGPISPVLREGQVQLIDSTVCGRVDVYGNYITPRMLCAGYMDGRTDSCQGDSGGPLVCQSGQAWWLVGIVSWGDGCGRLDRPGVYTNVSELLDWIYRKIQASHLNTQSNKYCPDTSAAWRLVF</sequence>
<dbReference type="Pfam" id="PF00089">
    <property type="entry name" value="Trypsin"/>
    <property type="match status" value="1"/>
</dbReference>
<evidence type="ECO:0000259" key="9">
    <source>
        <dbReference type="PROSITE" id="PS50240"/>
    </source>
</evidence>
<keyword evidence="8" id="KW-0472">Membrane</keyword>
<keyword evidence="4" id="KW-1015">Disulfide bond</keyword>
<dbReference type="InterPro" id="IPR033116">
    <property type="entry name" value="TRYPSIN_SER"/>
</dbReference>
<dbReference type="FunFam" id="2.40.10.10:FF:000003">
    <property type="entry name" value="Transmembrane serine protease 3"/>
    <property type="match status" value="1"/>
</dbReference>
<dbReference type="InterPro" id="IPR018114">
    <property type="entry name" value="TRYPSIN_HIS"/>
</dbReference>
<dbReference type="GO" id="GO:0006508">
    <property type="term" value="P:proteolysis"/>
    <property type="evidence" value="ECO:0007669"/>
    <property type="project" value="UniProtKB-KW"/>
</dbReference>
<protein>
    <submittedName>
        <fullName evidence="10">Transmembrane protease serine 3-like</fullName>
    </submittedName>
</protein>
<keyword evidence="1 6" id="KW-0645">Protease</keyword>
<dbReference type="PANTHER" id="PTHR24252">
    <property type="entry name" value="ACROSIN-RELATED"/>
    <property type="match status" value="1"/>
</dbReference>
<dbReference type="PRINTS" id="PR00722">
    <property type="entry name" value="CHYMOTRYPSIN"/>
</dbReference>
<keyword evidence="8" id="KW-1133">Transmembrane helix</keyword>
<keyword evidence="5" id="KW-0325">Glycoprotein</keyword>
<keyword evidence="2 6" id="KW-0378">Hydrolase</keyword>
<dbReference type="Gene3D" id="2.40.10.10">
    <property type="entry name" value="Trypsin-like serine proteases"/>
    <property type="match status" value="1"/>
</dbReference>
<evidence type="ECO:0000256" key="7">
    <source>
        <dbReference type="SAM" id="MobiDB-lite"/>
    </source>
</evidence>
<keyword evidence="3 6" id="KW-0720">Serine protease</keyword>
<dbReference type="InterPro" id="IPR009003">
    <property type="entry name" value="Peptidase_S1_PA"/>
</dbReference>
<evidence type="ECO:0000256" key="8">
    <source>
        <dbReference type="SAM" id="Phobius"/>
    </source>
</evidence>
<reference evidence="10" key="1">
    <citation type="submission" date="2022-02" db="EMBL/GenBank/DDBJ databases">
        <title>Atlantic sturgeon de novo genome assembly.</title>
        <authorList>
            <person name="Stock M."/>
            <person name="Klopp C."/>
            <person name="Guiguen Y."/>
            <person name="Cabau C."/>
            <person name="Parinello H."/>
            <person name="Santidrian Yebra-Pimentel E."/>
            <person name="Kuhl H."/>
            <person name="Dirks R.P."/>
            <person name="Guessner J."/>
            <person name="Wuertz S."/>
            <person name="Du K."/>
            <person name="Schartl M."/>
        </authorList>
    </citation>
    <scope>NUCLEOTIDE SEQUENCE</scope>
    <source>
        <strain evidence="10">STURGEONOMICS-FGT-2020</strain>
        <tissue evidence="10">Whole blood</tissue>
    </source>
</reference>
<feature type="region of interest" description="Disordered" evidence="7">
    <location>
        <begin position="1"/>
        <end position="33"/>
    </location>
</feature>
<evidence type="ECO:0000313" key="10">
    <source>
        <dbReference type="EMBL" id="KAK1151781.1"/>
    </source>
</evidence>
<dbReference type="Proteomes" id="UP001230051">
    <property type="component" value="Unassembled WGS sequence"/>
</dbReference>
<dbReference type="InterPro" id="IPR001314">
    <property type="entry name" value="Peptidase_S1A"/>
</dbReference>
<dbReference type="Gene3D" id="3.10.250.10">
    <property type="entry name" value="SRCR-like domain"/>
    <property type="match status" value="1"/>
</dbReference>
<feature type="domain" description="Peptidase S1" evidence="9">
    <location>
        <begin position="305"/>
        <end position="539"/>
    </location>
</feature>
<keyword evidence="11" id="KW-1185">Reference proteome</keyword>
<dbReference type="InterPro" id="IPR043504">
    <property type="entry name" value="Peptidase_S1_PA_chymotrypsin"/>
</dbReference>
<dbReference type="GO" id="GO:0016020">
    <property type="term" value="C:membrane"/>
    <property type="evidence" value="ECO:0007669"/>
    <property type="project" value="InterPro"/>
</dbReference>
<dbReference type="InterPro" id="IPR001190">
    <property type="entry name" value="SRCR"/>
</dbReference>
<comment type="caution">
    <text evidence="10">The sequence shown here is derived from an EMBL/GenBank/DDBJ whole genome shotgun (WGS) entry which is preliminary data.</text>
</comment>
<organism evidence="10 11">
    <name type="scientific">Acipenser oxyrinchus oxyrinchus</name>
    <dbReference type="NCBI Taxonomy" id="40147"/>
    <lineage>
        <taxon>Eukaryota</taxon>
        <taxon>Metazoa</taxon>
        <taxon>Chordata</taxon>
        <taxon>Craniata</taxon>
        <taxon>Vertebrata</taxon>
        <taxon>Euteleostomi</taxon>
        <taxon>Actinopterygii</taxon>
        <taxon>Chondrostei</taxon>
        <taxon>Acipenseriformes</taxon>
        <taxon>Acipenseridae</taxon>
        <taxon>Acipenser</taxon>
    </lineage>
</organism>
<dbReference type="InterPro" id="IPR036772">
    <property type="entry name" value="SRCR-like_dom_sf"/>
</dbReference>
<dbReference type="GO" id="GO:0004252">
    <property type="term" value="F:serine-type endopeptidase activity"/>
    <property type="evidence" value="ECO:0007669"/>
    <property type="project" value="InterPro"/>
</dbReference>
<dbReference type="SUPFAM" id="SSF50494">
    <property type="entry name" value="Trypsin-like serine proteases"/>
    <property type="match status" value="1"/>
</dbReference>
<keyword evidence="8 10" id="KW-0812">Transmembrane</keyword>
<dbReference type="EMBL" id="JAGXEW010000050">
    <property type="protein sequence ID" value="KAK1151781.1"/>
    <property type="molecule type" value="Genomic_DNA"/>
</dbReference>
<dbReference type="PROSITE" id="PS00135">
    <property type="entry name" value="TRYPSIN_SER"/>
    <property type="match status" value="1"/>
</dbReference>
<dbReference type="SMART" id="SM00020">
    <property type="entry name" value="Tryp_SPc"/>
    <property type="match status" value="1"/>
</dbReference>
<accession>A0AAD8CJA3</accession>
<dbReference type="PANTHER" id="PTHR24252:SF27">
    <property type="entry name" value="TRANSMEMBRANE PROTEASE SERINE 3-LIKE"/>
    <property type="match status" value="1"/>
</dbReference>
<name>A0AAD8CJA3_ACIOX</name>
<dbReference type="AlphaFoldDB" id="A0AAD8CJA3"/>
<dbReference type="PROSITE" id="PS00134">
    <property type="entry name" value="TRYPSIN_HIS"/>
    <property type="match status" value="1"/>
</dbReference>
<evidence type="ECO:0000256" key="3">
    <source>
        <dbReference type="ARBA" id="ARBA00022825"/>
    </source>
</evidence>
<dbReference type="PROSITE" id="PS50240">
    <property type="entry name" value="TRYPSIN_DOM"/>
    <property type="match status" value="1"/>
</dbReference>
<evidence type="ECO:0000313" key="11">
    <source>
        <dbReference type="Proteomes" id="UP001230051"/>
    </source>
</evidence>
<dbReference type="Pfam" id="PF15494">
    <property type="entry name" value="SRCR_2"/>
    <property type="match status" value="1"/>
</dbReference>
<evidence type="ECO:0000256" key="4">
    <source>
        <dbReference type="ARBA" id="ARBA00023157"/>
    </source>
</evidence>
<dbReference type="CDD" id="cd00190">
    <property type="entry name" value="Tryp_SPc"/>
    <property type="match status" value="1"/>
</dbReference>
<evidence type="ECO:0000256" key="2">
    <source>
        <dbReference type="ARBA" id="ARBA00022801"/>
    </source>
</evidence>
<dbReference type="SUPFAM" id="SSF56487">
    <property type="entry name" value="SRCR-like"/>
    <property type="match status" value="1"/>
</dbReference>
<evidence type="ECO:0000256" key="1">
    <source>
        <dbReference type="ARBA" id="ARBA00022670"/>
    </source>
</evidence>
<proteinExistence type="predicted"/>
<evidence type="ECO:0000256" key="5">
    <source>
        <dbReference type="ARBA" id="ARBA00023180"/>
    </source>
</evidence>
<dbReference type="InterPro" id="IPR001254">
    <property type="entry name" value="Trypsin_dom"/>
</dbReference>
<feature type="region of interest" description="Disordered" evidence="7">
    <location>
        <begin position="78"/>
        <end position="105"/>
    </location>
</feature>